<feature type="region of interest" description="Disordered" evidence="1">
    <location>
        <begin position="1"/>
        <end position="25"/>
    </location>
</feature>
<dbReference type="RefSeq" id="WP_349545082.1">
    <property type="nucleotide sequence ID" value="NZ_JAOALG010000002.1"/>
</dbReference>
<dbReference type="Proteomes" id="UP001469089">
    <property type="component" value="Unassembled WGS sequence"/>
</dbReference>
<sequence>MKNCEKRRIGEAADKRGSSAPAQQGLAGGPFYRHLPAAAEGPVGGLLTVFASLSAGGADPFQQGICLVGAPIGGIVFSVPLPTK</sequence>
<feature type="compositionally biased region" description="Basic and acidic residues" evidence="1">
    <location>
        <begin position="1"/>
        <end position="17"/>
    </location>
</feature>
<gene>
    <name evidence="2" type="ORF">N0A02_28580</name>
</gene>
<accession>A0ABV1LWW7</accession>
<organism evidence="2 3">
    <name type="scientific">Paraburkholderia acidicola</name>
    <dbReference type="NCBI Taxonomy" id="1912599"/>
    <lineage>
        <taxon>Bacteria</taxon>
        <taxon>Pseudomonadati</taxon>
        <taxon>Pseudomonadota</taxon>
        <taxon>Betaproteobacteria</taxon>
        <taxon>Burkholderiales</taxon>
        <taxon>Burkholderiaceae</taxon>
        <taxon>Paraburkholderia</taxon>
    </lineage>
</organism>
<keyword evidence="3" id="KW-1185">Reference proteome</keyword>
<evidence type="ECO:0000313" key="3">
    <source>
        <dbReference type="Proteomes" id="UP001469089"/>
    </source>
</evidence>
<protein>
    <submittedName>
        <fullName evidence="2">Uncharacterized protein</fullName>
    </submittedName>
</protein>
<reference evidence="2 3" key="1">
    <citation type="journal article" date="2024" name="Chem. Sci.">
        <title>Discovery of a lagriamide polyketide by integrated genome mining, isotopic labeling, and untargeted metabolomics.</title>
        <authorList>
            <person name="Fergusson C.H."/>
            <person name="Saulog J."/>
            <person name="Paulo B.S."/>
            <person name="Wilson D.M."/>
            <person name="Liu D.Y."/>
            <person name="Morehouse N.J."/>
            <person name="Waterworth S."/>
            <person name="Barkei J."/>
            <person name="Gray C.A."/>
            <person name="Kwan J.C."/>
            <person name="Eustaquio A.S."/>
            <person name="Linington R.G."/>
        </authorList>
    </citation>
    <scope>NUCLEOTIDE SEQUENCE [LARGE SCALE GENOMIC DNA]</scope>
    <source>
        <strain evidence="2 3">RL17-338-BIF-B</strain>
    </source>
</reference>
<evidence type="ECO:0000256" key="1">
    <source>
        <dbReference type="SAM" id="MobiDB-lite"/>
    </source>
</evidence>
<dbReference type="EMBL" id="JAOALG010000002">
    <property type="protein sequence ID" value="MEQ5843421.1"/>
    <property type="molecule type" value="Genomic_DNA"/>
</dbReference>
<name>A0ABV1LWW7_9BURK</name>
<evidence type="ECO:0000313" key="2">
    <source>
        <dbReference type="EMBL" id="MEQ5843421.1"/>
    </source>
</evidence>
<comment type="caution">
    <text evidence="2">The sequence shown here is derived from an EMBL/GenBank/DDBJ whole genome shotgun (WGS) entry which is preliminary data.</text>
</comment>
<proteinExistence type="predicted"/>